<name>A0ABN8D2W4_9STRA</name>
<evidence type="ECO:0000256" key="1">
    <source>
        <dbReference type="SAM" id="Coils"/>
    </source>
</evidence>
<evidence type="ECO:0000256" key="2">
    <source>
        <dbReference type="SAM" id="MobiDB-lite"/>
    </source>
</evidence>
<organism evidence="3 4">
    <name type="scientific">Peronospora belbahrii</name>
    <dbReference type="NCBI Taxonomy" id="622444"/>
    <lineage>
        <taxon>Eukaryota</taxon>
        <taxon>Sar</taxon>
        <taxon>Stramenopiles</taxon>
        <taxon>Oomycota</taxon>
        <taxon>Peronosporomycetes</taxon>
        <taxon>Peronosporales</taxon>
        <taxon>Peronosporaceae</taxon>
        <taxon>Peronospora</taxon>
    </lineage>
</organism>
<keyword evidence="4" id="KW-1185">Reference proteome</keyword>
<accession>A0ABN8D2W4</accession>
<reference evidence="3 4" key="1">
    <citation type="submission" date="2021-11" db="EMBL/GenBank/DDBJ databases">
        <authorList>
            <person name="Islam A."/>
            <person name="Islam S."/>
            <person name="Flora M.S."/>
            <person name="Rahman M."/>
            <person name="Ziaur R.M."/>
            <person name="Epstein J.H."/>
            <person name="Hassan M."/>
            <person name="Klassen M."/>
            <person name="Woodard K."/>
            <person name="Webb A."/>
            <person name="Webby R.J."/>
            <person name="El Zowalaty M.E."/>
        </authorList>
    </citation>
    <scope>NUCLEOTIDE SEQUENCE [LARGE SCALE GENOMIC DNA]</scope>
    <source>
        <strain evidence="3">Pbs1</strain>
    </source>
</reference>
<evidence type="ECO:0000313" key="3">
    <source>
        <dbReference type="EMBL" id="CAH0519740.1"/>
    </source>
</evidence>
<feature type="region of interest" description="Disordered" evidence="2">
    <location>
        <begin position="52"/>
        <end position="91"/>
    </location>
</feature>
<gene>
    <name evidence="3" type="ORF">PBS001_LOCUS6257</name>
</gene>
<feature type="coiled-coil region" evidence="1">
    <location>
        <begin position="8"/>
        <end position="35"/>
    </location>
</feature>
<comment type="caution">
    <text evidence="3">The sequence shown here is derived from an EMBL/GenBank/DDBJ whole genome shotgun (WGS) entry which is preliminary data.</text>
</comment>
<sequence>MDEDKVGVEALLEYVKRLEGRLEAMEEELLQEETIKNNGPFGRKMTLIDLSGDNGIERGGARRAQSGNGQQKRVQGMAGGSAPQGNPAGNQMRMERLKVNKLGQHLEEVAADYVQANMASFARIVFRFGPNA</sequence>
<evidence type="ECO:0000313" key="4">
    <source>
        <dbReference type="Proteomes" id="UP001158986"/>
    </source>
</evidence>
<protein>
    <submittedName>
        <fullName evidence="3">Uncharacterized protein</fullName>
    </submittedName>
</protein>
<keyword evidence="1" id="KW-0175">Coiled coil</keyword>
<proteinExistence type="predicted"/>
<dbReference type="EMBL" id="CAKLCB010000313">
    <property type="protein sequence ID" value="CAH0519740.1"/>
    <property type="molecule type" value="Genomic_DNA"/>
</dbReference>
<dbReference type="Proteomes" id="UP001158986">
    <property type="component" value="Unassembled WGS sequence"/>
</dbReference>